<dbReference type="PANTHER" id="PTHR23028:SF53">
    <property type="entry name" value="ACYL_TRANSF_3 DOMAIN-CONTAINING PROTEIN"/>
    <property type="match status" value="1"/>
</dbReference>
<keyword evidence="2" id="KW-0472">Membrane</keyword>
<dbReference type="GO" id="GO:0016747">
    <property type="term" value="F:acyltransferase activity, transferring groups other than amino-acyl groups"/>
    <property type="evidence" value="ECO:0007669"/>
    <property type="project" value="InterPro"/>
</dbReference>
<dbReference type="Proteomes" id="UP000439113">
    <property type="component" value="Unassembled WGS sequence"/>
</dbReference>
<feature type="transmembrane region" description="Helical" evidence="2">
    <location>
        <begin position="367"/>
        <end position="387"/>
    </location>
</feature>
<dbReference type="InterPro" id="IPR002656">
    <property type="entry name" value="Acyl_transf_3_dom"/>
</dbReference>
<proteinExistence type="predicted"/>
<dbReference type="GO" id="GO:0016020">
    <property type="term" value="C:membrane"/>
    <property type="evidence" value="ECO:0007669"/>
    <property type="project" value="TreeGrafter"/>
</dbReference>
<sequence length="548" mass="60159">MSEGGIERIARPAQIADEIHGFSLAAGHCRRFPGTKSIATGGRSAALRRDLVSARAACDHRQLEMASAPRRGRGVLQEKAGDRKGIISDIEVLRAAAVMFVLYQHRGFLLFWNPGQDGVLAFWGGVDMFFAVSGFVIARGLLKSWRASKSRAELVAAFVAFWIRRVWRIWPTSLFWIGVVCLLSPLWGGLAAGLPSIVAAATGVANIEQYVAGLSALHFPPLLHYWSLSLEEQFYLCLPLVLLLFRSRKSWLAPALLLCALIQIFLPRPMWSLGFALRSDALVLGVLIALAAERRHYRLLLEPVFFKNRPWLSVTAILFLLFLNAAFASGRVLPFSIGAVGLVSAVMVFIASFDRNYLFPPGRAKDVLVWMGSRSYALYIVHLPVYLATRHIWSALAPAGATLDGTLTLRFILTALVLCVGLAELNFRFLETPLRRRGAALAKAYFETRTAALSSSVEPAAPSGKGVGHQAAQTNPRPLDQNIGQTRDRNQNEEGQDRAGDILNAAVVAQSKDALVQGLEIHDQREMNQIDGIAERSQKTGETIDQQA</sequence>
<feature type="domain" description="Acyltransferase 3" evidence="3">
    <location>
        <begin position="88"/>
        <end position="420"/>
    </location>
</feature>
<feature type="region of interest" description="Disordered" evidence="1">
    <location>
        <begin position="520"/>
        <end position="548"/>
    </location>
</feature>
<evidence type="ECO:0000259" key="3">
    <source>
        <dbReference type="Pfam" id="PF01757"/>
    </source>
</evidence>
<feature type="transmembrane region" description="Helical" evidence="2">
    <location>
        <begin position="225"/>
        <end position="245"/>
    </location>
</feature>
<accession>A0A6N8DHN6</accession>
<feature type="transmembrane region" description="Helical" evidence="2">
    <location>
        <begin position="335"/>
        <end position="355"/>
    </location>
</feature>
<keyword evidence="4" id="KW-0012">Acyltransferase</keyword>
<comment type="caution">
    <text evidence="4">The sequence shown here is derived from an EMBL/GenBank/DDBJ whole genome shotgun (WGS) entry which is preliminary data.</text>
</comment>
<feature type="transmembrane region" description="Helical" evidence="2">
    <location>
        <begin position="250"/>
        <end position="266"/>
    </location>
</feature>
<dbReference type="Pfam" id="PF01757">
    <property type="entry name" value="Acyl_transf_3"/>
    <property type="match status" value="1"/>
</dbReference>
<feature type="transmembrane region" description="Helical" evidence="2">
    <location>
        <begin position="118"/>
        <end position="142"/>
    </location>
</feature>
<keyword evidence="4" id="KW-0808">Transferase</keyword>
<reference evidence="4 5" key="1">
    <citation type="submission" date="2019-11" db="EMBL/GenBank/DDBJ databases">
        <title>Whole-genome sequence of a Rhodoblastus acidophilus DSM 142.</title>
        <authorList>
            <person name="Kyndt J.A."/>
            <person name="Meyer T.E."/>
        </authorList>
    </citation>
    <scope>NUCLEOTIDE SEQUENCE [LARGE SCALE GENOMIC DNA]</scope>
    <source>
        <strain evidence="4 5">DSM 142</strain>
    </source>
</reference>
<dbReference type="OrthoDB" id="9796461at2"/>
<feature type="region of interest" description="Disordered" evidence="1">
    <location>
        <begin position="457"/>
        <end position="495"/>
    </location>
</feature>
<evidence type="ECO:0000256" key="1">
    <source>
        <dbReference type="SAM" id="MobiDB-lite"/>
    </source>
</evidence>
<keyword evidence="2" id="KW-0812">Transmembrane</keyword>
<evidence type="ECO:0000313" key="5">
    <source>
        <dbReference type="Proteomes" id="UP000439113"/>
    </source>
</evidence>
<feature type="transmembrane region" description="Helical" evidence="2">
    <location>
        <begin position="407"/>
        <end position="427"/>
    </location>
</feature>
<organism evidence="4 5">
    <name type="scientific">Rhodoblastus acidophilus</name>
    <name type="common">Rhodopseudomonas acidophila</name>
    <dbReference type="NCBI Taxonomy" id="1074"/>
    <lineage>
        <taxon>Bacteria</taxon>
        <taxon>Pseudomonadati</taxon>
        <taxon>Pseudomonadota</taxon>
        <taxon>Alphaproteobacteria</taxon>
        <taxon>Hyphomicrobiales</taxon>
        <taxon>Rhodoblastaceae</taxon>
        <taxon>Rhodoblastus</taxon>
    </lineage>
</organism>
<dbReference type="InterPro" id="IPR050879">
    <property type="entry name" value="Acyltransferase_3"/>
</dbReference>
<keyword evidence="2" id="KW-1133">Transmembrane helix</keyword>
<evidence type="ECO:0000313" key="4">
    <source>
        <dbReference type="EMBL" id="MTV29829.1"/>
    </source>
</evidence>
<dbReference type="AlphaFoldDB" id="A0A6N8DHN6"/>
<dbReference type="EMBL" id="WNKS01000001">
    <property type="protein sequence ID" value="MTV29829.1"/>
    <property type="molecule type" value="Genomic_DNA"/>
</dbReference>
<gene>
    <name evidence="4" type="ORF">GJ654_02335</name>
</gene>
<feature type="compositionally biased region" description="Basic and acidic residues" evidence="1">
    <location>
        <begin position="486"/>
        <end position="495"/>
    </location>
</feature>
<feature type="compositionally biased region" description="Basic and acidic residues" evidence="1">
    <location>
        <begin position="520"/>
        <end position="539"/>
    </location>
</feature>
<feature type="transmembrane region" description="Helical" evidence="2">
    <location>
        <begin position="272"/>
        <end position="291"/>
    </location>
</feature>
<dbReference type="PANTHER" id="PTHR23028">
    <property type="entry name" value="ACETYLTRANSFERASE"/>
    <property type="match status" value="1"/>
</dbReference>
<name>A0A6N8DHN6_RHOAC</name>
<feature type="transmembrane region" description="Helical" evidence="2">
    <location>
        <begin position="311"/>
        <end position="329"/>
    </location>
</feature>
<feature type="transmembrane region" description="Helical" evidence="2">
    <location>
        <begin position="174"/>
        <end position="205"/>
    </location>
</feature>
<protein>
    <submittedName>
        <fullName evidence="4">Acyltransferase family protein</fullName>
    </submittedName>
</protein>
<evidence type="ECO:0000256" key="2">
    <source>
        <dbReference type="SAM" id="Phobius"/>
    </source>
</evidence>
<dbReference type="GO" id="GO:0009103">
    <property type="term" value="P:lipopolysaccharide biosynthetic process"/>
    <property type="evidence" value="ECO:0007669"/>
    <property type="project" value="TreeGrafter"/>
</dbReference>